<feature type="compositionally biased region" description="Low complexity" evidence="1">
    <location>
        <begin position="52"/>
        <end position="61"/>
    </location>
</feature>
<protein>
    <submittedName>
        <fullName evidence="2">Uncharacterized protein</fullName>
    </submittedName>
</protein>
<dbReference type="Proteomes" id="UP000800235">
    <property type="component" value="Unassembled WGS sequence"/>
</dbReference>
<proteinExistence type="predicted"/>
<gene>
    <name evidence="2" type="ORF">EJ08DRAFT_662841</name>
</gene>
<sequence>MAVVDHHRKNCTTDHFTKPTLTDSIQDAIKHLDRHHASPRLVCVRQNWHKPAAPSSSIPTSTPSPPKSSPAVAASPANHCGGRVDCGGGGNLCTSAELQQMYMYHGKSVFNAKKSLYLQNQFSICPKFSNQKHNVVLKPRKQEVIATTPVEDAETKSETIDAIDAQVHRIGRTGRAGNTGVSTVEEHLIVDVFERAFSSSGSDVPSPPGRNRQSAGRAMARQSIGAPIFQSTTNAKVREGMGIRDSGVDARIVKKKAIRLIGMGKELGFWNRATGAVQTKAEYRELRPRPGLAT</sequence>
<organism evidence="2 3">
    <name type="scientific">Tothia fuscella</name>
    <dbReference type="NCBI Taxonomy" id="1048955"/>
    <lineage>
        <taxon>Eukaryota</taxon>
        <taxon>Fungi</taxon>
        <taxon>Dikarya</taxon>
        <taxon>Ascomycota</taxon>
        <taxon>Pezizomycotina</taxon>
        <taxon>Dothideomycetes</taxon>
        <taxon>Pleosporomycetidae</taxon>
        <taxon>Venturiales</taxon>
        <taxon>Cylindrosympodiaceae</taxon>
        <taxon>Tothia</taxon>
    </lineage>
</organism>
<comment type="caution">
    <text evidence="2">The sequence shown here is derived from an EMBL/GenBank/DDBJ whole genome shotgun (WGS) entry which is preliminary data.</text>
</comment>
<dbReference type="EMBL" id="MU007059">
    <property type="protein sequence ID" value="KAF2427539.1"/>
    <property type="molecule type" value="Genomic_DNA"/>
</dbReference>
<dbReference type="AlphaFoldDB" id="A0A9P4NLV5"/>
<evidence type="ECO:0000313" key="3">
    <source>
        <dbReference type="Proteomes" id="UP000800235"/>
    </source>
</evidence>
<feature type="region of interest" description="Disordered" evidence="1">
    <location>
        <begin position="198"/>
        <end position="220"/>
    </location>
</feature>
<evidence type="ECO:0000313" key="2">
    <source>
        <dbReference type="EMBL" id="KAF2427539.1"/>
    </source>
</evidence>
<feature type="region of interest" description="Disordered" evidence="1">
    <location>
        <begin position="52"/>
        <end position="77"/>
    </location>
</feature>
<name>A0A9P4NLV5_9PEZI</name>
<evidence type="ECO:0000256" key="1">
    <source>
        <dbReference type="SAM" id="MobiDB-lite"/>
    </source>
</evidence>
<reference evidence="2" key="1">
    <citation type="journal article" date="2020" name="Stud. Mycol.">
        <title>101 Dothideomycetes genomes: a test case for predicting lifestyles and emergence of pathogens.</title>
        <authorList>
            <person name="Haridas S."/>
            <person name="Albert R."/>
            <person name="Binder M."/>
            <person name="Bloem J."/>
            <person name="Labutti K."/>
            <person name="Salamov A."/>
            <person name="Andreopoulos B."/>
            <person name="Baker S."/>
            <person name="Barry K."/>
            <person name="Bills G."/>
            <person name="Bluhm B."/>
            <person name="Cannon C."/>
            <person name="Castanera R."/>
            <person name="Culley D."/>
            <person name="Daum C."/>
            <person name="Ezra D."/>
            <person name="Gonzalez J."/>
            <person name="Henrissat B."/>
            <person name="Kuo A."/>
            <person name="Liang C."/>
            <person name="Lipzen A."/>
            <person name="Lutzoni F."/>
            <person name="Magnuson J."/>
            <person name="Mondo S."/>
            <person name="Nolan M."/>
            <person name="Ohm R."/>
            <person name="Pangilinan J."/>
            <person name="Park H.-J."/>
            <person name="Ramirez L."/>
            <person name="Alfaro M."/>
            <person name="Sun H."/>
            <person name="Tritt A."/>
            <person name="Yoshinaga Y."/>
            <person name="Zwiers L.-H."/>
            <person name="Turgeon B."/>
            <person name="Goodwin S."/>
            <person name="Spatafora J."/>
            <person name="Crous P."/>
            <person name="Grigoriev I."/>
        </authorList>
    </citation>
    <scope>NUCLEOTIDE SEQUENCE</scope>
    <source>
        <strain evidence="2">CBS 130266</strain>
    </source>
</reference>
<keyword evidence="3" id="KW-1185">Reference proteome</keyword>
<accession>A0A9P4NLV5</accession>